<sequence>MTRPGRPTSNRTFPPATPPATFRHPLTAINYHPKPQSKIDLKDNPTTDFHSTHRGPINRNSHNRHTSNKPPPNKPRDPTRPITQRRPPVPRTAALPDKQQNRPRAAQPLRTA</sequence>
<dbReference type="Proteomes" id="UP001501509">
    <property type="component" value="Unassembled WGS sequence"/>
</dbReference>
<evidence type="ECO:0000256" key="1">
    <source>
        <dbReference type="SAM" id="MobiDB-lite"/>
    </source>
</evidence>
<dbReference type="EMBL" id="BAAATD010000009">
    <property type="protein sequence ID" value="GAA2619648.1"/>
    <property type="molecule type" value="Genomic_DNA"/>
</dbReference>
<gene>
    <name evidence="2" type="ORF">GCM10010411_64290</name>
</gene>
<accession>A0ABP6CK33</accession>
<proteinExistence type="predicted"/>
<name>A0ABP6CK33_9ACTN</name>
<evidence type="ECO:0000313" key="2">
    <source>
        <dbReference type="EMBL" id="GAA2619648.1"/>
    </source>
</evidence>
<comment type="caution">
    <text evidence="2">The sequence shown here is derived from an EMBL/GenBank/DDBJ whole genome shotgun (WGS) entry which is preliminary data.</text>
</comment>
<feature type="region of interest" description="Disordered" evidence="1">
    <location>
        <begin position="1"/>
        <end position="112"/>
    </location>
</feature>
<keyword evidence="3" id="KW-1185">Reference proteome</keyword>
<evidence type="ECO:0000313" key="3">
    <source>
        <dbReference type="Proteomes" id="UP001501509"/>
    </source>
</evidence>
<protein>
    <submittedName>
        <fullName evidence="2">Uncharacterized protein</fullName>
    </submittedName>
</protein>
<reference evidence="3" key="1">
    <citation type="journal article" date="2019" name="Int. J. Syst. Evol. Microbiol.">
        <title>The Global Catalogue of Microorganisms (GCM) 10K type strain sequencing project: providing services to taxonomists for standard genome sequencing and annotation.</title>
        <authorList>
            <consortium name="The Broad Institute Genomics Platform"/>
            <consortium name="The Broad Institute Genome Sequencing Center for Infectious Disease"/>
            <person name="Wu L."/>
            <person name="Ma J."/>
        </authorList>
    </citation>
    <scope>NUCLEOTIDE SEQUENCE [LARGE SCALE GENOMIC DNA]</scope>
    <source>
        <strain evidence="3">JCM 6833</strain>
    </source>
</reference>
<organism evidence="2 3">
    <name type="scientific">Actinomadura fulvescens</name>
    <dbReference type="NCBI Taxonomy" id="46160"/>
    <lineage>
        <taxon>Bacteria</taxon>
        <taxon>Bacillati</taxon>
        <taxon>Actinomycetota</taxon>
        <taxon>Actinomycetes</taxon>
        <taxon>Streptosporangiales</taxon>
        <taxon>Thermomonosporaceae</taxon>
        <taxon>Actinomadura</taxon>
    </lineage>
</organism>